<comment type="subcellular location">
    <subcellularLocation>
        <location evidence="6">Cytoplasm</location>
    </subcellularLocation>
    <subcellularLocation>
        <location evidence="6">Chromosome</location>
    </subcellularLocation>
</comment>
<evidence type="ECO:0000256" key="6">
    <source>
        <dbReference type="HAMAP-Rule" id="MF_01122"/>
    </source>
</evidence>
<dbReference type="HOGENOM" id="CLU_110989_1_0_2"/>
<dbReference type="Proteomes" id="UP000010469">
    <property type="component" value="Chromosome"/>
</dbReference>
<evidence type="ECO:0000256" key="2">
    <source>
        <dbReference type="ARBA" id="ARBA00022454"/>
    </source>
</evidence>
<feature type="domain" description="DNA/RNA-binding protein Alba-like" evidence="7">
    <location>
        <begin position="9"/>
        <end position="67"/>
    </location>
</feature>
<dbReference type="SUPFAM" id="SSF82704">
    <property type="entry name" value="AlbA-like"/>
    <property type="match status" value="1"/>
</dbReference>
<dbReference type="InterPro" id="IPR036882">
    <property type="entry name" value="Alba-like_dom_sf"/>
</dbReference>
<dbReference type="Gene3D" id="3.30.110.20">
    <property type="entry name" value="Alba-like domain"/>
    <property type="match status" value="1"/>
</dbReference>
<dbReference type="EMBL" id="CP003378">
    <property type="protein sequence ID" value="AFZ70720.1"/>
    <property type="molecule type" value="Genomic_DNA"/>
</dbReference>
<dbReference type="PIRSF" id="PIRSF028732">
    <property type="entry name" value="Alba"/>
    <property type="match status" value="1"/>
</dbReference>
<organism evidence="8 9">
    <name type="scientific">Caldisphaera lagunensis (strain DSM 15908 / JCM 11604 / ANMR 0165 / IC-154)</name>
    <dbReference type="NCBI Taxonomy" id="1056495"/>
    <lineage>
        <taxon>Archaea</taxon>
        <taxon>Thermoproteota</taxon>
        <taxon>Thermoprotei</taxon>
        <taxon>Acidilobales</taxon>
        <taxon>Caldisphaeraceae</taxon>
        <taxon>Caldisphaera</taxon>
    </lineage>
</organism>
<dbReference type="Pfam" id="PF01918">
    <property type="entry name" value="Alba"/>
    <property type="match status" value="1"/>
</dbReference>
<accession>L0ACE7</accession>
<dbReference type="OrthoDB" id="10360at2157"/>
<keyword evidence="4 6" id="KW-0226">DNA condensation</keyword>
<comment type="caution">
    <text evidence="6">Lacks conserved residue(s) required for the propagation of feature annotation.</text>
</comment>
<comment type="similarity">
    <text evidence="1 6">Belongs to the histone-like Alba family.</text>
</comment>
<dbReference type="GeneID" id="14212257"/>
<dbReference type="KEGG" id="clg:Calag_0997"/>
<dbReference type="GO" id="GO:0003723">
    <property type="term" value="F:RNA binding"/>
    <property type="evidence" value="ECO:0007669"/>
    <property type="project" value="InterPro"/>
</dbReference>
<dbReference type="AlphaFoldDB" id="L0ACE7"/>
<dbReference type="GO" id="GO:0005737">
    <property type="term" value="C:cytoplasm"/>
    <property type="evidence" value="ECO:0007669"/>
    <property type="project" value="UniProtKB-SubCell"/>
</dbReference>
<dbReference type="RefSeq" id="WP_015232617.1">
    <property type="nucleotide sequence ID" value="NC_019791.1"/>
</dbReference>
<reference evidence="9" key="1">
    <citation type="submission" date="2012-03" db="EMBL/GenBank/DDBJ databases">
        <title>Complete genome of Caldisphaera lagunensis DSM 15908.</title>
        <authorList>
            <person name="Lucas S."/>
            <person name="Copeland A."/>
            <person name="Lapidus A."/>
            <person name="Glavina del Rio T."/>
            <person name="Dalin E."/>
            <person name="Tice H."/>
            <person name="Bruce D."/>
            <person name="Goodwin L."/>
            <person name="Pitluck S."/>
            <person name="Peters L."/>
            <person name="Mikhailova N."/>
            <person name="Teshima H."/>
            <person name="Kyrpides N."/>
            <person name="Mavromatis K."/>
            <person name="Ivanova N."/>
            <person name="Brettin T."/>
            <person name="Detter J.C."/>
            <person name="Han C."/>
            <person name="Larimer F."/>
            <person name="Land M."/>
            <person name="Hauser L."/>
            <person name="Markowitz V."/>
            <person name="Cheng J.-F."/>
            <person name="Hugenholtz P."/>
            <person name="Woyke T."/>
            <person name="Wu D."/>
            <person name="Spring S."/>
            <person name="Schroeder M."/>
            <person name="Brambilla E."/>
            <person name="Klenk H.-P."/>
            <person name="Eisen J.A."/>
        </authorList>
    </citation>
    <scope>NUCLEOTIDE SEQUENCE [LARGE SCALE GENOMIC DNA]</scope>
    <source>
        <strain evidence="9">DSM 15908 / JCM 11604 / IC-154</strain>
    </source>
</reference>
<sequence length="100" mass="11476" precursor="true">MSENQQKLIYIGRKPLMNYALVAIQMFNYENAEEIKIRARGSNICKAVDLVEYLKNMYYKDLTLKDLNIFSEEISDEKGSKKTLPSIEITINKGKNAPAI</sequence>
<evidence type="ECO:0000256" key="1">
    <source>
        <dbReference type="ARBA" id="ARBA00008018"/>
    </source>
</evidence>
<dbReference type="GO" id="GO:0030261">
    <property type="term" value="P:chromosome condensation"/>
    <property type="evidence" value="ECO:0007669"/>
    <property type="project" value="UniProtKB-KW"/>
</dbReference>
<dbReference type="InterPro" id="IPR002775">
    <property type="entry name" value="DNA/RNA-bd_Alba-like"/>
</dbReference>
<protein>
    <recommendedName>
        <fullName evidence="6">DNA/RNA-binding protein Alba</fullName>
    </recommendedName>
</protein>
<dbReference type="GO" id="GO:0005694">
    <property type="term" value="C:chromosome"/>
    <property type="evidence" value="ECO:0007669"/>
    <property type="project" value="UniProtKB-SubCell"/>
</dbReference>
<keyword evidence="9" id="KW-1185">Reference proteome</keyword>
<dbReference type="HAMAP" id="MF_01122">
    <property type="entry name" value="AlbA"/>
    <property type="match status" value="1"/>
</dbReference>
<keyword evidence="5 6" id="KW-0238">DNA-binding</keyword>
<proteinExistence type="inferred from homology"/>
<evidence type="ECO:0000256" key="5">
    <source>
        <dbReference type="ARBA" id="ARBA00023125"/>
    </source>
</evidence>
<gene>
    <name evidence="6" type="primary">albA</name>
    <name evidence="8" type="ordered locus">Calag_0997</name>
</gene>
<comment type="function">
    <text evidence="6">Binds double-stranded DNA tightly but without sequence specificity. Involved in DNA compaction.</text>
</comment>
<evidence type="ECO:0000256" key="3">
    <source>
        <dbReference type="ARBA" id="ARBA00022490"/>
    </source>
</evidence>
<evidence type="ECO:0000313" key="8">
    <source>
        <dbReference type="EMBL" id="AFZ70720.1"/>
    </source>
</evidence>
<dbReference type="STRING" id="1056495.Calag_0997"/>
<dbReference type="eggNOG" id="arCOG01753">
    <property type="taxonomic scope" value="Archaea"/>
</dbReference>
<dbReference type="InParanoid" id="L0ACE7"/>
<evidence type="ECO:0000256" key="4">
    <source>
        <dbReference type="ARBA" id="ARBA00023067"/>
    </source>
</evidence>
<evidence type="ECO:0000313" key="9">
    <source>
        <dbReference type="Proteomes" id="UP000010469"/>
    </source>
</evidence>
<dbReference type="InterPro" id="IPR013795">
    <property type="entry name" value="DNA/RNA-bd_Alba"/>
</dbReference>
<keyword evidence="3 6" id="KW-0963">Cytoplasm</keyword>
<dbReference type="GO" id="GO:0003690">
    <property type="term" value="F:double-stranded DNA binding"/>
    <property type="evidence" value="ECO:0007669"/>
    <property type="project" value="UniProtKB-UniRule"/>
</dbReference>
<name>L0ACE7_CALLD</name>
<evidence type="ECO:0000259" key="7">
    <source>
        <dbReference type="Pfam" id="PF01918"/>
    </source>
</evidence>
<keyword evidence="2 6" id="KW-0158">Chromosome</keyword>
<dbReference type="NCBIfam" id="NF003088">
    <property type="entry name" value="PRK04015.1"/>
    <property type="match status" value="1"/>
</dbReference>